<dbReference type="EMBL" id="ARZY01000001">
    <property type="protein sequence ID" value="EWH12265.1"/>
    <property type="molecule type" value="Genomic_DNA"/>
</dbReference>
<dbReference type="GO" id="GO:0009245">
    <property type="term" value="P:lipid A biosynthetic process"/>
    <property type="evidence" value="ECO:0007669"/>
    <property type="project" value="UniProtKB-UniRule"/>
</dbReference>
<comment type="similarity">
    <text evidence="13">Belongs to the LpxK family.</text>
</comment>
<keyword evidence="14" id="KW-1133">Transmembrane helix</keyword>
<organism evidence="15 16">
    <name type="scientific">Catenovulum agarivorans DS-2</name>
    <dbReference type="NCBI Taxonomy" id="1328313"/>
    <lineage>
        <taxon>Bacteria</taxon>
        <taxon>Pseudomonadati</taxon>
        <taxon>Pseudomonadota</taxon>
        <taxon>Gammaproteobacteria</taxon>
        <taxon>Alteromonadales</taxon>
        <taxon>Alteromonadaceae</taxon>
        <taxon>Catenovulum</taxon>
    </lineage>
</organism>
<comment type="caution">
    <text evidence="15">The sequence shown here is derived from an EMBL/GenBank/DDBJ whole genome shotgun (WGS) entry which is preliminary data.</text>
</comment>
<evidence type="ECO:0000256" key="8">
    <source>
        <dbReference type="ARBA" id="ARBA00022741"/>
    </source>
</evidence>
<evidence type="ECO:0000256" key="9">
    <source>
        <dbReference type="ARBA" id="ARBA00022777"/>
    </source>
</evidence>
<proteinExistence type="inferred from homology"/>
<keyword evidence="9 13" id="KW-0418">Kinase</keyword>
<dbReference type="eggNOG" id="COG1663">
    <property type="taxonomic scope" value="Bacteria"/>
</dbReference>
<reference evidence="15 16" key="1">
    <citation type="journal article" date="2014" name="Genome Announc.">
        <title>Draft Genome Sequence of the Agar-Degrading Bacterium Catenovulum sp. Strain DS-2, Isolated from Intestines of Haliotis diversicolor.</title>
        <authorList>
            <person name="Shan D."/>
            <person name="Li X."/>
            <person name="Gu Z."/>
            <person name="Wei G."/>
            <person name="Gao Z."/>
            <person name="Shao Z."/>
        </authorList>
    </citation>
    <scope>NUCLEOTIDE SEQUENCE [LARGE SCALE GENOMIC DNA]</scope>
    <source>
        <strain evidence="15 16">DS-2</strain>
    </source>
</reference>
<dbReference type="Pfam" id="PF02606">
    <property type="entry name" value="LpxK"/>
    <property type="match status" value="1"/>
</dbReference>
<protein>
    <recommendedName>
        <fullName evidence="4 13">Tetraacyldisaccharide 4'-kinase</fullName>
        <ecNumber evidence="3 13">2.7.1.130</ecNumber>
    </recommendedName>
    <alternativeName>
        <fullName evidence="12 13">Lipid A 4'-kinase</fullName>
    </alternativeName>
</protein>
<accession>W7R3Q9</accession>
<keyword evidence="14" id="KW-0472">Membrane</keyword>
<evidence type="ECO:0000256" key="3">
    <source>
        <dbReference type="ARBA" id="ARBA00012071"/>
    </source>
</evidence>
<keyword evidence="7 13" id="KW-0808">Transferase</keyword>
<evidence type="ECO:0000256" key="2">
    <source>
        <dbReference type="ARBA" id="ARBA00004870"/>
    </source>
</evidence>
<feature type="binding site" evidence="13">
    <location>
        <begin position="57"/>
        <end position="64"/>
    </location>
    <ligand>
        <name>ATP</name>
        <dbReference type="ChEBI" id="CHEBI:30616"/>
    </ligand>
</feature>
<dbReference type="InterPro" id="IPR027417">
    <property type="entry name" value="P-loop_NTPase"/>
</dbReference>
<dbReference type="STRING" id="1328313.DS2_01050"/>
<evidence type="ECO:0000256" key="6">
    <source>
        <dbReference type="ARBA" id="ARBA00022556"/>
    </source>
</evidence>
<evidence type="ECO:0000256" key="11">
    <source>
        <dbReference type="ARBA" id="ARBA00023098"/>
    </source>
</evidence>
<comment type="pathway">
    <text evidence="2 13">Glycolipid biosynthesis; lipid IV(A) biosynthesis; lipid IV(A) from (3R)-3-hydroxytetradecanoyl-[acyl-carrier-protein] and UDP-N-acetyl-alpha-D-glucosamine: step 6/6.</text>
</comment>
<feature type="transmembrane region" description="Helical" evidence="14">
    <location>
        <begin position="16"/>
        <end position="35"/>
    </location>
</feature>
<dbReference type="Proteomes" id="UP000019276">
    <property type="component" value="Unassembled WGS sequence"/>
</dbReference>
<evidence type="ECO:0000256" key="4">
    <source>
        <dbReference type="ARBA" id="ARBA00016436"/>
    </source>
</evidence>
<keyword evidence="11 13" id="KW-0443">Lipid metabolism</keyword>
<dbReference type="AlphaFoldDB" id="W7R3Q9"/>
<evidence type="ECO:0000313" key="16">
    <source>
        <dbReference type="Proteomes" id="UP000019276"/>
    </source>
</evidence>
<name>W7R3Q9_9ALTE</name>
<gene>
    <name evidence="13 15" type="primary">lpxK</name>
    <name evidence="15" type="ORF">DS2_01050</name>
</gene>
<evidence type="ECO:0000256" key="1">
    <source>
        <dbReference type="ARBA" id="ARBA00002274"/>
    </source>
</evidence>
<dbReference type="NCBIfam" id="TIGR00682">
    <property type="entry name" value="lpxK"/>
    <property type="match status" value="1"/>
</dbReference>
<evidence type="ECO:0000313" key="15">
    <source>
        <dbReference type="EMBL" id="EWH12265.1"/>
    </source>
</evidence>
<comment type="function">
    <text evidence="1 13">Transfers the gamma-phosphate of ATP to the 4'-position of a tetraacyldisaccharide 1-phosphate intermediate (termed DS-1-P) to form tetraacyldisaccharide 1,4'-bis-phosphate (lipid IVA).</text>
</comment>
<dbReference type="UniPathway" id="UPA00359">
    <property type="reaction ID" value="UER00482"/>
</dbReference>
<dbReference type="PANTHER" id="PTHR42724:SF1">
    <property type="entry name" value="TETRAACYLDISACCHARIDE 4'-KINASE, MITOCHONDRIAL-RELATED"/>
    <property type="match status" value="1"/>
</dbReference>
<keyword evidence="16" id="KW-1185">Reference proteome</keyword>
<dbReference type="HAMAP" id="MF_00409">
    <property type="entry name" value="LpxK"/>
    <property type="match status" value="1"/>
</dbReference>
<dbReference type="EC" id="2.7.1.130" evidence="3 13"/>
<dbReference type="GO" id="GO:0005886">
    <property type="term" value="C:plasma membrane"/>
    <property type="evidence" value="ECO:0007669"/>
    <property type="project" value="TreeGrafter"/>
</dbReference>
<evidence type="ECO:0000256" key="7">
    <source>
        <dbReference type="ARBA" id="ARBA00022679"/>
    </source>
</evidence>
<dbReference type="InterPro" id="IPR003758">
    <property type="entry name" value="LpxK"/>
</dbReference>
<keyword evidence="5 13" id="KW-0444">Lipid biosynthesis</keyword>
<comment type="catalytic activity">
    <reaction evidence="13">
        <text>a lipid A disaccharide + ATP = a lipid IVA + ADP + H(+)</text>
        <dbReference type="Rhea" id="RHEA:67840"/>
        <dbReference type="ChEBI" id="CHEBI:15378"/>
        <dbReference type="ChEBI" id="CHEBI:30616"/>
        <dbReference type="ChEBI" id="CHEBI:176343"/>
        <dbReference type="ChEBI" id="CHEBI:176425"/>
        <dbReference type="ChEBI" id="CHEBI:456216"/>
        <dbReference type="EC" id="2.7.1.130"/>
    </reaction>
</comment>
<dbReference type="PANTHER" id="PTHR42724">
    <property type="entry name" value="TETRAACYLDISACCHARIDE 4'-KINASE"/>
    <property type="match status" value="1"/>
</dbReference>
<dbReference type="SUPFAM" id="SSF52540">
    <property type="entry name" value="P-loop containing nucleoside triphosphate hydrolases"/>
    <property type="match status" value="1"/>
</dbReference>
<keyword evidence="6 13" id="KW-0441">Lipid A biosynthesis</keyword>
<dbReference type="PATRIC" id="fig|1328313.3.peg.221"/>
<evidence type="ECO:0000256" key="10">
    <source>
        <dbReference type="ARBA" id="ARBA00022840"/>
    </source>
</evidence>
<evidence type="ECO:0000256" key="14">
    <source>
        <dbReference type="SAM" id="Phobius"/>
    </source>
</evidence>
<dbReference type="RefSeq" id="WP_035012725.1">
    <property type="nucleotide sequence ID" value="NZ_ARZY01000001.1"/>
</dbReference>
<dbReference type="OrthoDB" id="9766423at2"/>
<keyword evidence="14" id="KW-0812">Transmembrane</keyword>
<sequence>MNWFERGWYKQHKGTYLLMPLALLFSCLSAIRRWLFRFNLKKKYRSNKPVIVVGNITVGGTGKTPFVIWLVEFLRAQGLNPGVISRGYGGQITQGVHLIQPDDHAELVGDETRLIANRTQAPVVVGSNRAECCQKLEQLDVDLIISDDGLQHYALARDLEIILLDGSRLLGNGWLLPVGPLRELSWRVRDAEFVITNGQVDSSFTKHYFNVVPQPLTPVSTNSQTPGVFNREQPSHAVCAIGNPQRFYRSLAEQNIQILEYHHFIDHHKFKASDFARFNNEQVVMTEKDAVKCNTFANDSWWYLPIGVEPDGNFIQKLTDKIQLIRKNYGI</sequence>
<keyword evidence="8 13" id="KW-0547">Nucleotide-binding</keyword>
<dbReference type="PROSITE" id="PS51257">
    <property type="entry name" value="PROKAR_LIPOPROTEIN"/>
    <property type="match status" value="1"/>
</dbReference>
<evidence type="ECO:0000256" key="13">
    <source>
        <dbReference type="HAMAP-Rule" id="MF_00409"/>
    </source>
</evidence>
<dbReference type="GO" id="GO:0005524">
    <property type="term" value="F:ATP binding"/>
    <property type="evidence" value="ECO:0007669"/>
    <property type="project" value="UniProtKB-UniRule"/>
</dbReference>
<evidence type="ECO:0000256" key="5">
    <source>
        <dbReference type="ARBA" id="ARBA00022516"/>
    </source>
</evidence>
<evidence type="ECO:0000256" key="12">
    <source>
        <dbReference type="ARBA" id="ARBA00029757"/>
    </source>
</evidence>
<dbReference type="GO" id="GO:0009244">
    <property type="term" value="P:lipopolysaccharide core region biosynthetic process"/>
    <property type="evidence" value="ECO:0007669"/>
    <property type="project" value="TreeGrafter"/>
</dbReference>
<keyword evidence="10 13" id="KW-0067">ATP-binding</keyword>
<dbReference type="GO" id="GO:0009029">
    <property type="term" value="F:lipid-A 4'-kinase activity"/>
    <property type="evidence" value="ECO:0007669"/>
    <property type="project" value="UniProtKB-UniRule"/>
</dbReference>